<sequence length="537" mass="57487">MSKHITPAEAASLIPDGATVSVSSSSGLGCPDLMLKAIGERFDATGHPRDLTTLHPIAAGDMSGIKGIDHIARKGLLKKIIGGSYPSGPSTSEPPLIWQMIGNDEVAAYNIPSGVLFDMHREAAAKRPGVLTKIGLDTFVDPSRQGCAMNASAAAEPVVKKMEFEGEDWLYFKAIVPQVAIIRATTADERGNLTYEHEGATLGGLDQALAARNNGGIVIAQVKRITKSGSLKPHDVRVPGMLVDYVVVDPDQKQTTLTDYDPAISGEIFRPLDSFRVPEFNIHKVIARRVAQELQGGSCVNLGFGISANVPRILLEEGLHGSVTWVIEQGAVGGVPLLDFAFGCASNADAFMPSPYQFTYFQGAGFDASLLSFLEIDRSGSVNVSKLSFRPHVTAGAGGFVDITARAKKIVFSGMFNAGAKLSMADCKLVIEKEGKLKKLVNEVEHVTFSGRRAVEQGQDITYVTERCVMKLTPEGVMLTEIAPGVDLQAHILDQSEFPLIISDTLKVMDAVLFHEAPIGLTLPQKPMRSLEGASHV</sequence>
<dbReference type="STRING" id="1612624.ADU59_26550"/>
<keyword evidence="2 3" id="KW-0808">Transferase</keyword>
<evidence type="ECO:0000313" key="6">
    <source>
        <dbReference type="Proteomes" id="UP000093111"/>
    </source>
</evidence>
<dbReference type="GO" id="GO:0008775">
    <property type="term" value="F:acetate CoA-transferase activity"/>
    <property type="evidence" value="ECO:0007669"/>
    <property type="project" value="UniProtKB-EC"/>
</dbReference>
<dbReference type="PIRSF" id="PIRSF000858">
    <property type="entry name" value="SCOT-t"/>
    <property type="match status" value="1"/>
</dbReference>
<dbReference type="Gene3D" id="3.40.1080.10">
    <property type="entry name" value="Glutaconate Coenzyme A-transferase"/>
    <property type="match status" value="2"/>
</dbReference>
<dbReference type="SUPFAM" id="SSF100950">
    <property type="entry name" value="NagB/RpiA/CoA transferase-like"/>
    <property type="match status" value="2"/>
</dbReference>
<dbReference type="PATRIC" id="fig|1612624.7.peg.3036"/>
<evidence type="ECO:0000256" key="2">
    <source>
        <dbReference type="ARBA" id="ARBA00022679"/>
    </source>
</evidence>
<accession>A0A1C7NUD4</accession>
<comment type="catalytic activity">
    <reaction evidence="3">
        <text>an acyl-CoA + acetate = a carboxylate + acetyl-CoA</text>
        <dbReference type="Rhea" id="RHEA:13381"/>
        <dbReference type="ChEBI" id="CHEBI:29067"/>
        <dbReference type="ChEBI" id="CHEBI:30089"/>
        <dbReference type="ChEBI" id="CHEBI:57288"/>
        <dbReference type="ChEBI" id="CHEBI:58342"/>
        <dbReference type="EC" id="2.8.3.8"/>
    </reaction>
</comment>
<dbReference type="AlphaFoldDB" id="A0A1C7NUD4"/>
<evidence type="ECO:0000256" key="1">
    <source>
        <dbReference type="ARBA" id="ARBA00007154"/>
    </source>
</evidence>
<proteinExistence type="inferred from homology"/>
<evidence type="ECO:0000256" key="3">
    <source>
        <dbReference type="PIRNR" id="PIRNR000858"/>
    </source>
</evidence>
<evidence type="ECO:0000256" key="4">
    <source>
        <dbReference type="PIRSR" id="PIRSR000858-1"/>
    </source>
</evidence>
<evidence type="ECO:0000313" key="5">
    <source>
        <dbReference type="EMBL" id="OBZ92600.1"/>
    </source>
</evidence>
<dbReference type="PROSITE" id="PS51257">
    <property type="entry name" value="PROKAR_LIPOPROTEIN"/>
    <property type="match status" value="1"/>
</dbReference>
<feature type="active site" description="5-glutamyl coenzyme A thioester intermediate" evidence="4">
    <location>
        <position position="328"/>
    </location>
</feature>
<dbReference type="EC" id="2.8.3.8" evidence="3"/>
<dbReference type="GO" id="GO:0046952">
    <property type="term" value="P:ketone body catabolic process"/>
    <property type="evidence" value="ECO:0007669"/>
    <property type="project" value="InterPro"/>
</dbReference>
<protein>
    <recommendedName>
        <fullName evidence="3">Acetate CoA-transferase YdiF</fullName>
        <ecNumber evidence="3">2.8.3.8</ecNumber>
    </recommendedName>
</protein>
<comment type="similarity">
    <text evidence="1 3">Belongs to the 3-oxoacid CoA-transferase family.</text>
</comment>
<dbReference type="EMBL" id="LGLV01000019">
    <property type="protein sequence ID" value="OBZ92600.1"/>
    <property type="molecule type" value="Genomic_DNA"/>
</dbReference>
<comment type="function">
    <text evidence="3">CoA transferase having broad substrate specificity for short-chain acyl-CoA thioesters with the activity decreasing when the length of the carboxylic acid chain exceeds four carbons.</text>
</comment>
<dbReference type="SMART" id="SM00882">
    <property type="entry name" value="CoA_trans"/>
    <property type="match status" value="1"/>
</dbReference>
<dbReference type="RefSeq" id="WP_068958283.1">
    <property type="nucleotide sequence ID" value="NZ_LGLV01000019.1"/>
</dbReference>
<reference evidence="5 6" key="1">
    <citation type="journal article" date="2016" name="Syst. Appl. Microbiol.">
        <title>Pararhizobium polonicum sp. nov. isolated from tumors on stone fruit rootstocks.</title>
        <authorList>
            <person name="Pulawska J."/>
            <person name="Kuzmanovic N."/>
            <person name="Willems A."/>
            <person name="Pothier J.F."/>
        </authorList>
    </citation>
    <scope>NUCLEOTIDE SEQUENCE [LARGE SCALE GENOMIC DNA]</scope>
    <source>
        <strain evidence="5 6">F5.1</strain>
    </source>
</reference>
<dbReference type="Proteomes" id="UP000093111">
    <property type="component" value="Unassembled WGS sequence"/>
</dbReference>
<dbReference type="InterPro" id="IPR014388">
    <property type="entry name" value="3-oxoacid_CoA-transferase"/>
</dbReference>
<dbReference type="InterPro" id="IPR037171">
    <property type="entry name" value="NagB/RpiA_transferase-like"/>
</dbReference>
<dbReference type="PANTHER" id="PTHR43293:SF1">
    <property type="entry name" value="ACETATE COA-TRANSFERASE YDIF"/>
    <property type="match status" value="1"/>
</dbReference>
<keyword evidence="6" id="KW-1185">Reference proteome</keyword>
<comment type="caution">
    <text evidence="5">The sequence shown here is derived from an EMBL/GenBank/DDBJ whole genome shotgun (WGS) entry which is preliminary data.</text>
</comment>
<dbReference type="InterPro" id="IPR004165">
    <property type="entry name" value="CoA_trans_fam_I"/>
</dbReference>
<dbReference type="Pfam" id="PF01144">
    <property type="entry name" value="CoA_trans"/>
    <property type="match status" value="1"/>
</dbReference>
<dbReference type="PANTHER" id="PTHR43293">
    <property type="entry name" value="ACETATE COA-TRANSFERASE YDIF"/>
    <property type="match status" value="1"/>
</dbReference>
<name>A0A1C7NUD4_9HYPH</name>
<gene>
    <name evidence="5" type="ORF">ADU59_26550</name>
</gene>
<organism evidence="5 6">
    <name type="scientific">Pararhizobium polonicum</name>
    <dbReference type="NCBI Taxonomy" id="1612624"/>
    <lineage>
        <taxon>Bacteria</taxon>
        <taxon>Pseudomonadati</taxon>
        <taxon>Pseudomonadota</taxon>
        <taxon>Alphaproteobacteria</taxon>
        <taxon>Hyphomicrobiales</taxon>
        <taxon>Rhizobiaceae</taxon>
        <taxon>Rhizobium/Agrobacterium group</taxon>
        <taxon>Pararhizobium</taxon>
    </lineage>
</organism>